<evidence type="ECO:0000313" key="7">
    <source>
        <dbReference type="EMBL" id="KAF7761320.1"/>
    </source>
</evidence>
<name>A0A8H7EX78_AGABI</name>
<evidence type="ECO:0000259" key="6">
    <source>
        <dbReference type="Pfam" id="PF06470"/>
    </source>
</evidence>
<comment type="caution">
    <text evidence="7">The sequence shown here is derived from an EMBL/GenBank/DDBJ whole genome shotgun (WGS) entry which is preliminary data.</text>
</comment>
<organism evidence="7 8">
    <name type="scientific">Agaricus bisporus var. burnettii</name>
    <dbReference type="NCBI Taxonomy" id="192524"/>
    <lineage>
        <taxon>Eukaryota</taxon>
        <taxon>Fungi</taxon>
        <taxon>Dikarya</taxon>
        <taxon>Basidiomycota</taxon>
        <taxon>Agaricomycotina</taxon>
        <taxon>Agaricomycetes</taxon>
        <taxon>Agaricomycetidae</taxon>
        <taxon>Agaricales</taxon>
        <taxon>Agaricineae</taxon>
        <taxon>Agaricaceae</taxon>
        <taxon>Agaricus</taxon>
    </lineage>
</organism>
<dbReference type="Pfam" id="PF06470">
    <property type="entry name" value="SMC_hinge"/>
    <property type="match status" value="1"/>
</dbReference>
<protein>
    <recommendedName>
        <fullName evidence="6">SMC hinge domain-containing protein</fullName>
    </recommendedName>
</protein>
<evidence type="ECO:0000256" key="4">
    <source>
        <dbReference type="SAM" id="Coils"/>
    </source>
</evidence>
<dbReference type="PANTHER" id="PTHR18937:SF172">
    <property type="entry name" value="STRUCTURAL MAINTENANCE OF CHROMOSOMES PROTEIN"/>
    <property type="match status" value="1"/>
</dbReference>
<reference evidence="7 8" key="1">
    <citation type="journal article" name="Sci. Rep.">
        <title>Telomere-to-telomere assembled and centromere annotated genomes of the two main subspecies of the button mushroom Agaricus bisporus reveal especially polymorphic chromosome ends.</title>
        <authorList>
            <person name="Sonnenberg A.S.M."/>
            <person name="Sedaghat-Telgerd N."/>
            <person name="Lavrijssen B."/>
            <person name="Ohm R.A."/>
            <person name="Hendrickx P.M."/>
            <person name="Scholtmeijer K."/>
            <person name="Baars J.J.P."/>
            <person name="van Peer A."/>
        </authorList>
    </citation>
    <scope>NUCLEOTIDE SEQUENCE [LARGE SCALE GENOMIC DNA]</scope>
    <source>
        <strain evidence="7 8">H119_p4</strain>
    </source>
</reference>
<dbReference type="GO" id="GO:0000796">
    <property type="term" value="C:condensin complex"/>
    <property type="evidence" value="ECO:0007669"/>
    <property type="project" value="TreeGrafter"/>
</dbReference>
<sequence length="410" mass="45590">MINAKTAAIDIARSERDALTQKAGAIQKAGKEAEENLQTRRTEHQGKTSQIEEYQGQRAGPQQDVQSAEKRYQVGIGFTTGDEMLISLSYRMHNNNSRSVITKPPLRVTKSKKQEHLDPRIGLKDRYSVVRSVSRAVVRFMGGTSWHFGHHRWDSNKCSNASNTSALITSVTATSMVLEKIPAENGMKKIHTPENAPRLFDLIKSKEARFAPTFYKALRDTLVAEDLDQANRVAYGATRWRVVTLAGRMFETPGTMSGGMDNPHRVRDSEDATRKLNQVMEEATQAESEFERLRRLGPGLDTALQKPGLGIETGKRSITGAERCVGDLWAQNKPNQGGLRRISVLDAGIESTVTELEQLSEKSGKIEQGIKVLERRILEIGGSRLLGQKFKVDGIRYEDSFDYATSTDAA</sequence>
<feature type="coiled-coil region" evidence="4">
    <location>
        <begin position="269"/>
        <end position="296"/>
    </location>
</feature>
<evidence type="ECO:0000256" key="2">
    <source>
        <dbReference type="ARBA" id="ARBA00022840"/>
    </source>
</evidence>
<feature type="compositionally biased region" description="Basic and acidic residues" evidence="5">
    <location>
        <begin position="29"/>
        <end position="46"/>
    </location>
</feature>
<evidence type="ECO:0000256" key="1">
    <source>
        <dbReference type="ARBA" id="ARBA00022741"/>
    </source>
</evidence>
<feature type="domain" description="SMC hinge" evidence="6">
    <location>
        <begin position="173"/>
        <end position="234"/>
    </location>
</feature>
<keyword evidence="3" id="KW-0539">Nucleus</keyword>
<dbReference type="Gene3D" id="3.30.70.1620">
    <property type="match status" value="1"/>
</dbReference>
<dbReference type="InterPro" id="IPR010935">
    <property type="entry name" value="SMC_hinge"/>
</dbReference>
<dbReference type="GO" id="GO:0007076">
    <property type="term" value="P:mitotic chromosome condensation"/>
    <property type="evidence" value="ECO:0007669"/>
    <property type="project" value="TreeGrafter"/>
</dbReference>
<dbReference type="SUPFAM" id="SSF75553">
    <property type="entry name" value="Smc hinge domain"/>
    <property type="match status" value="1"/>
</dbReference>
<dbReference type="PANTHER" id="PTHR18937">
    <property type="entry name" value="STRUCTURAL MAINTENANCE OF CHROMOSOMES SMC FAMILY MEMBER"/>
    <property type="match status" value="1"/>
</dbReference>
<dbReference type="InterPro" id="IPR036277">
    <property type="entry name" value="SMC_hinge_sf"/>
</dbReference>
<dbReference type="EMBL" id="JABXXO010000014">
    <property type="protein sequence ID" value="KAF7761320.1"/>
    <property type="molecule type" value="Genomic_DNA"/>
</dbReference>
<accession>A0A8H7EX78</accession>
<evidence type="ECO:0000313" key="8">
    <source>
        <dbReference type="Proteomes" id="UP000629468"/>
    </source>
</evidence>
<dbReference type="GO" id="GO:0005524">
    <property type="term" value="F:ATP binding"/>
    <property type="evidence" value="ECO:0007669"/>
    <property type="project" value="UniProtKB-KW"/>
</dbReference>
<keyword evidence="1" id="KW-0547">Nucleotide-binding</keyword>
<evidence type="ECO:0000256" key="5">
    <source>
        <dbReference type="SAM" id="MobiDB-lite"/>
    </source>
</evidence>
<feature type="region of interest" description="Disordered" evidence="5">
    <location>
        <begin position="17"/>
        <end position="66"/>
    </location>
</feature>
<dbReference type="AlphaFoldDB" id="A0A8H7EX78"/>
<keyword evidence="4" id="KW-0175">Coiled coil</keyword>
<proteinExistence type="predicted"/>
<keyword evidence="2" id="KW-0067">ATP-binding</keyword>
<evidence type="ECO:0000256" key="3">
    <source>
        <dbReference type="ARBA" id="ARBA00023242"/>
    </source>
</evidence>
<gene>
    <name evidence="7" type="ORF">Agabi119p4_10729</name>
</gene>
<dbReference type="Proteomes" id="UP000629468">
    <property type="component" value="Unassembled WGS sequence"/>
</dbReference>